<organism evidence="2 3">
    <name type="scientific">Plasmodium fragile</name>
    <dbReference type="NCBI Taxonomy" id="5857"/>
    <lineage>
        <taxon>Eukaryota</taxon>
        <taxon>Sar</taxon>
        <taxon>Alveolata</taxon>
        <taxon>Apicomplexa</taxon>
        <taxon>Aconoidasida</taxon>
        <taxon>Haemosporida</taxon>
        <taxon>Plasmodiidae</taxon>
        <taxon>Plasmodium</taxon>
        <taxon>Plasmodium (Plasmodium)</taxon>
    </lineage>
</organism>
<feature type="compositionally biased region" description="Acidic residues" evidence="1">
    <location>
        <begin position="39"/>
        <end position="72"/>
    </location>
</feature>
<accession>A0A0D9QI14</accession>
<reference evidence="2 3" key="1">
    <citation type="submission" date="2014-03" db="EMBL/GenBank/DDBJ databases">
        <title>The Genome Sequence of Plasmodium fragile nilgiri.</title>
        <authorList>
            <consortium name="The Broad Institute Genomics Platform"/>
            <consortium name="The Broad Institute Genome Sequencing Center for Infectious Disease"/>
            <person name="Neafsey D."/>
            <person name="Duraisingh M."/>
            <person name="Young S.K."/>
            <person name="Zeng Q."/>
            <person name="Gargeya S."/>
            <person name="Abouelleil A."/>
            <person name="Alvarado L."/>
            <person name="Chapman S.B."/>
            <person name="Gainer-Dewar J."/>
            <person name="Goldberg J."/>
            <person name="Griggs A."/>
            <person name="Gujja S."/>
            <person name="Hansen M."/>
            <person name="Howarth C."/>
            <person name="Imamovic A."/>
            <person name="Larimer J."/>
            <person name="Pearson M."/>
            <person name="Poon T.W."/>
            <person name="Priest M."/>
            <person name="Roberts A."/>
            <person name="Saif S."/>
            <person name="Shea T."/>
            <person name="Sykes S."/>
            <person name="Wortman J."/>
            <person name="Nusbaum C."/>
            <person name="Birren B."/>
        </authorList>
    </citation>
    <scope>NUCLEOTIDE SEQUENCE [LARGE SCALE GENOMIC DNA]</scope>
    <source>
        <strain evidence="3">nilgiri</strain>
    </source>
</reference>
<dbReference type="RefSeq" id="XP_012336807.1">
    <property type="nucleotide sequence ID" value="XM_012481384.1"/>
</dbReference>
<name>A0A0D9QI14_PLAFR</name>
<proteinExistence type="predicted"/>
<feature type="compositionally biased region" description="Basic and acidic residues" evidence="1">
    <location>
        <begin position="73"/>
        <end position="86"/>
    </location>
</feature>
<feature type="compositionally biased region" description="Low complexity" evidence="1">
    <location>
        <begin position="94"/>
        <end position="108"/>
    </location>
</feature>
<gene>
    <name evidence="2" type="ORF">AK88_03774</name>
</gene>
<sequence>MPREKQEEVRIEQDPLILTEDPEEAHRIMSETYITPPIDQEDEEMVLYDSEIDNYDWDDLEDDDENEDENEDENGKKAAEGKKAEEGAEGQSATGSSNDTTTNNSGDSNVKEETDNVVSDFVTILKEDNGVEESLKGLAEDMAQYFLNHLNAENESA</sequence>
<feature type="region of interest" description="Disordered" evidence="1">
    <location>
        <begin position="1"/>
        <end position="116"/>
    </location>
</feature>
<evidence type="ECO:0000313" key="3">
    <source>
        <dbReference type="Proteomes" id="UP000054561"/>
    </source>
</evidence>
<evidence type="ECO:0000256" key="1">
    <source>
        <dbReference type="SAM" id="MobiDB-lite"/>
    </source>
</evidence>
<dbReference type="AlphaFoldDB" id="A0A0D9QI14"/>
<keyword evidence="3" id="KW-1185">Reference proteome</keyword>
<dbReference type="EMBL" id="KQ001690">
    <property type="protein sequence ID" value="KJP86578.1"/>
    <property type="molecule type" value="Genomic_DNA"/>
</dbReference>
<dbReference type="Proteomes" id="UP000054561">
    <property type="component" value="Unassembled WGS sequence"/>
</dbReference>
<dbReference type="GeneID" id="24269088"/>
<dbReference type="OrthoDB" id="387711at2759"/>
<evidence type="ECO:0000313" key="2">
    <source>
        <dbReference type="EMBL" id="KJP86578.1"/>
    </source>
</evidence>
<dbReference type="VEuPathDB" id="PlasmoDB:AK88_03774"/>
<feature type="compositionally biased region" description="Basic and acidic residues" evidence="1">
    <location>
        <begin position="1"/>
        <end position="13"/>
    </location>
</feature>
<protein>
    <submittedName>
        <fullName evidence="2">Uncharacterized protein</fullName>
    </submittedName>
</protein>